<dbReference type="GO" id="GO:0005886">
    <property type="term" value="C:plasma membrane"/>
    <property type="evidence" value="ECO:0007669"/>
    <property type="project" value="TreeGrafter"/>
</dbReference>
<dbReference type="PANTHER" id="PTHR30618">
    <property type="entry name" value="NCS1 FAMILY PURINE/PYRIMIDINE TRANSPORTER"/>
    <property type="match status" value="1"/>
</dbReference>
<proteinExistence type="inferred from homology"/>
<evidence type="ECO:0000313" key="7">
    <source>
        <dbReference type="EMBL" id="KAF2770845.1"/>
    </source>
</evidence>
<feature type="transmembrane region" description="Helical" evidence="6">
    <location>
        <begin position="239"/>
        <end position="256"/>
    </location>
</feature>
<feature type="transmembrane region" description="Helical" evidence="6">
    <location>
        <begin position="373"/>
        <end position="390"/>
    </location>
</feature>
<dbReference type="Pfam" id="PF02133">
    <property type="entry name" value="Transp_cyt_pur"/>
    <property type="match status" value="1"/>
</dbReference>
<gene>
    <name evidence="7" type="ORF">EJ03DRAFT_269933</name>
</gene>
<dbReference type="GO" id="GO:0015205">
    <property type="term" value="F:nucleobase transmembrane transporter activity"/>
    <property type="evidence" value="ECO:0007669"/>
    <property type="project" value="TreeGrafter"/>
</dbReference>
<feature type="transmembrane region" description="Helical" evidence="6">
    <location>
        <begin position="138"/>
        <end position="158"/>
    </location>
</feature>
<keyword evidence="4 6" id="KW-1133">Transmembrane helix</keyword>
<feature type="transmembrane region" description="Helical" evidence="6">
    <location>
        <begin position="170"/>
        <end position="192"/>
    </location>
</feature>
<feature type="transmembrane region" description="Helical" evidence="6">
    <location>
        <begin position="105"/>
        <end position="126"/>
    </location>
</feature>
<keyword evidence="3 6" id="KW-0812">Transmembrane</keyword>
<feature type="transmembrane region" description="Helical" evidence="6">
    <location>
        <begin position="276"/>
        <end position="297"/>
    </location>
</feature>
<evidence type="ECO:0000256" key="1">
    <source>
        <dbReference type="ARBA" id="ARBA00004141"/>
    </source>
</evidence>
<evidence type="ECO:0000313" key="8">
    <source>
        <dbReference type="Proteomes" id="UP000799436"/>
    </source>
</evidence>
<keyword evidence="5 6" id="KW-0472">Membrane</keyword>
<evidence type="ECO:0000256" key="2">
    <source>
        <dbReference type="ARBA" id="ARBA00008974"/>
    </source>
</evidence>
<dbReference type="Proteomes" id="UP000799436">
    <property type="component" value="Unassembled WGS sequence"/>
</dbReference>
<feature type="transmembrane region" description="Helical" evidence="6">
    <location>
        <begin position="482"/>
        <end position="501"/>
    </location>
</feature>
<feature type="transmembrane region" description="Helical" evidence="6">
    <location>
        <begin position="77"/>
        <end position="98"/>
    </location>
</feature>
<feature type="transmembrane region" description="Helical" evidence="6">
    <location>
        <begin position="396"/>
        <end position="420"/>
    </location>
</feature>
<feature type="transmembrane region" description="Helical" evidence="6">
    <location>
        <begin position="45"/>
        <end position="65"/>
    </location>
</feature>
<evidence type="ECO:0000256" key="3">
    <source>
        <dbReference type="ARBA" id="ARBA00022692"/>
    </source>
</evidence>
<dbReference type="OrthoDB" id="2018619at2759"/>
<evidence type="ECO:0000256" key="5">
    <source>
        <dbReference type="ARBA" id="ARBA00023136"/>
    </source>
</evidence>
<protein>
    <recommendedName>
        <fullName evidence="9">NCS1 nucleoside transporter</fullName>
    </recommendedName>
</protein>
<accession>A0A6G1LDA8</accession>
<organism evidence="7 8">
    <name type="scientific">Teratosphaeria nubilosa</name>
    <dbReference type="NCBI Taxonomy" id="161662"/>
    <lineage>
        <taxon>Eukaryota</taxon>
        <taxon>Fungi</taxon>
        <taxon>Dikarya</taxon>
        <taxon>Ascomycota</taxon>
        <taxon>Pezizomycotina</taxon>
        <taxon>Dothideomycetes</taxon>
        <taxon>Dothideomycetidae</taxon>
        <taxon>Mycosphaerellales</taxon>
        <taxon>Teratosphaeriaceae</taxon>
        <taxon>Teratosphaeria</taxon>
    </lineage>
</organism>
<feature type="transmembrane region" description="Helical" evidence="6">
    <location>
        <begin position="198"/>
        <end position="218"/>
    </location>
</feature>
<evidence type="ECO:0008006" key="9">
    <source>
        <dbReference type="Google" id="ProtNLM"/>
    </source>
</evidence>
<dbReference type="InterPro" id="IPR001248">
    <property type="entry name" value="Pur-cyt_permease"/>
</dbReference>
<reference evidence="7" key="1">
    <citation type="journal article" date="2020" name="Stud. Mycol.">
        <title>101 Dothideomycetes genomes: a test case for predicting lifestyles and emergence of pathogens.</title>
        <authorList>
            <person name="Haridas S."/>
            <person name="Albert R."/>
            <person name="Binder M."/>
            <person name="Bloem J."/>
            <person name="Labutti K."/>
            <person name="Salamov A."/>
            <person name="Andreopoulos B."/>
            <person name="Baker S."/>
            <person name="Barry K."/>
            <person name="Bills G."/>
            <person name="Bluhm B."/>
            <person name="Cannon C."/>
            <person name="Castanera R."/>
            <person name="Culley D."/>
            <person name="Daum C."/>
            <person name="Ezra D."/>
            <person name="Gonzalez J."/>
            <person name="Henrissat B."/>
            <person name="Kuo A."/>
            <person name="Liang C."/>
            <person name="Lipzen A."/>
            <person name="Lutzoni F."/>
            <person name="Magnuson J."/>
            <person name="Mondo S."/>
            <person name="Nolan M."/>
            <person name="Ohm R."/>
            <person name="Pangilinan J."/>
            <person name="Park H.-J."/>
            <person name="Ramirez L."/>
            <person name="Alfaro M."/>
            <person name="Sun H."/>
            <person name="Tritt A."/>
            <person name="Yoshinaga Y."/>
            <person name="Zwiers L.-H."/>
            <person name="Turgeon B."/>
            <person name="Goodwin S."/>
            <person name="Spatafora J."/>
            <person name="Crous P."/>
            <person name="Grigoriev I."/>
        </authorList>
    </citation>
    <scope>NUCLEOTIDE SEQUENCE</scope>
    <source>
        <strain evidence="7">CBS 116005</strain>
    </source>
</reference>
<dbReference type="InterPro" id="IPR045225">
    <property type="entry name" value="Uracil/uridine/allantoin_perm"/>
</dbReference>
<name>A0A6G1LDA8_9PEZI</name>
<keyword evidence="8" id="KW-1185">Reference proteome</keyword>
<comment type="subcellular location">
    <subcellularLocation>
        <location evidence="1">Membrane</location>
        <topology evidence="1">Multi-pass membrane protein</topology>
    </subcellularLocation>
</comment>
<evidence type="ECO:0000256" key="4">
    <source>
        <dbReference type="ARBA" id="ARBA00022989"/>
    </source>
</evidence>
<feature type="transmembrane region" description="Helical" evidence="6">
    <location>
        <begin position="441"/>
        <end position="462"/>
    </location>
</feature>
<sequence length="543" mass="59694">MASTTTTRFLHWLEVPRDKNAWYQTDRWTNRDLIPMPKERRTYKVWTYCIYWCISGMCISAYILGSSLLAYGLNCQQALGAIAIGSILVSPLVIACGWMGERHHIGFTVASRFTFGMYGSYFPVLIRLFTTCFWDGLQAYYGGQATAVMLGAVFPSLWRMKQTLAGGTLLTKDLVGMLVFYVFFITIMAIPPEKLQKPFIASSIMFVGTLIGLLAWGVSNSGGGAGPLFKTKSEPIHGSAGWAMLFGVAGVLGSWGGGTLGQSDWTRYANRPLTPIIAQTIIAPFAIFVCGTIGIIVTSCGQGILGETLWEPFQLLSAIQGHYNNSPRARAGVLFAGAGCMGAQLGIDIVLNSVSAGMDLAGLWPKYLNIRRGAYILACAGFAVNPWQYLSNASVFLTVISGFGIFLAPFTGVMLTEYLIVRKCRLVLVDLYRGDGSSLYWYTYGFNWRAFASWAIGTAFLMPGYIMSLNDESAWNGWVKLFHLNFLAGVPMTMFLHWIICRFAPPPGLGLGTTYHDDDMPFDRLEGVEVDSVEAVREEVKQG</sequence>
<dbReference type="PANTHER" id="PTHR30618:SF15">
    <property type="entry name" value="NICOTINAMIDE RIBOSIDE TRANSPORTER 1-RELATED"/>
    <property type="match status" value="1"/>
</dbReference>
<comment type="similarity">
    <text evidence="2">Belongs to the purine-cytosine permease (2.A.39) family.</text>
</comment>
<dbReference type="EMBL" id="ML995823">
    <property type="protein sequence ID" value="KAF2770845.1"/>
    <property type="molecule type" value="Genomic_DNA"/>
</dbReference>
<dbReference type="Gene3D" id="1.10.4160.10">
    <property type="entry name" value="Hydantoin permease"/>
    <property type="match status" value="1"/>
</dbReference>
<dbReference type="AlphaFoldDB" id="A0A6G1LDA8"/>
<evidence type="ECO:0000256" key="6">
    <source>
        <dbReference type="SAM" id="Phobius"/>
    </source>
</evidence>